<feature type="active site" evidence="5">
    <location>
        <position position="311"/>
    </location>
</feature>
<dbReference type="PROSITE" id="PS51767">
    <property type="entry name" value="PEPTIDASE_A1"/>
    <property type="match status" value="1"/>
</dbReference>
<keyword evidence="3 6" id="KW-0064">Aspartyl protease</keyword>
<feature type="active site" evidence="5">
    <location>
        <position position="131"/>
    </location>
</feature>
<dbReference type="InterPro" id="IPR033121">
    <property type="entry name" value="PEPTIDASE_A1"/>
</dbReference>
<comment type="similarity">
    <text evidence="1 6">Belongs to the peptidase A1 family.</text>
</comment>
<evidence type="ECO:0000256" key="6">
    <source>
        <dbReference type="RuleBase" id="RU000454"/>
    </source>
</evidence>
<dbReference type="SUPFAM" id="SSF50630">
    <property type="entry name" value="Acid proteases"/>
    <property type="match status" value="1"/>
</dbReference>
<dbReference type="InterPro" id="IPR021109">
    <property type="entry name" value="Peptidase_aspartic_dom_sf"/>
</dbReference>
<evidence type="ECO:0000313" key="9">
    <source>
        <dbReference type="EMBL" id="TBU32075.1"/>
    </source>
</evidence>
<feature type="domain" description="Peptidase A1" evidence="8">
    <location>
        <begin position="113"/>
        <end position="440"/>
    </location>
</feature>
<dbReference type="PRINTS" id="PR00792">
    <property type="entry name" value="PEPSIN"/>
</dbReference>
<evidence type="ECO:0000256" key="2">
    <source>
        <dbReference type="ARBA" id="ARBA00022670"/>
    </source>
</evidence>
<accession>A0A4Q9MWJ3</accession>
<dbReference type="Pfam" id="PF00026">
    <property type="entry name" value="Asp"/>
    <property type="match status" value="1"/>
</dbReference>
<dbReference type="GO" id="GO:0004190">
    <property type="term" value="F:aspartic-type endopeptidase activity"/>
    <property type="evidence" value="ECO:0007669"/>
    <property type="project" value="UniProtKB-KW"/>
</dbReference>
<feature type="signal peptide" evidence="7">
    <location>
        <begin position="1"/>
        <end position="21"/>
    </location>
</feature>
<keyword evidence="4 6" id="KW-0378">Hydrolase</keyword>
<dbReference type="OrthoDB" id="15189at2759"/>
<gene>
    <name evidence="9" type="ORF">BD311DRAFT_715414</name>
</gene>
<dbReference type="EMBL" id="ML143396">
    <property type="protein sequence ID" value="TBU32075.1"/>
    <property type="molecule type" value="Genomic_DNA"/>
</dbReference>
<dbReference type="GO" id="GO:0006508">
    <property type="term" value="P:proteolysis"/>
    <property type="evidence" value="ECO:0007669"/>
    <property type="project" value="UniProtKB-KW"/>
</dbReference>
<sequence>MFCKASLVTLALALLSTAITAHEHAGVAIPFQKRNSLTKADGTFDYVGTVKHGVKIANKYRNNLLNLQRNTGQLPPQVSVIPPPAALPARLAALEHEKRQKVPLTDLNDDEEWGGHITIGTPPVSFFVDFDTGSSDLWIPGSSCMSCGAQHGKYDQGKSSTGAKKNGTFTITYADESGASGPIYTDTVVVGGVKATAQYFSAVTEESSELSEGSTDGILGLAFPAISNLKQNPFFFTAIANKSVEQHVFAFKLAANGSELYVGGTNTAHYSGSIEYHNVSSDIGYWEIGGASVHVDGETVSDIPEFETIIDSGTTIMYGPPADVKTVYDAVKGSKVYNEGDGLYSYPCDSPPALAFSWGGKSWTVSEANFNLGETEPGSGDCVGALSGMNLGLGSEVWLLGDRHVALSSSVGHDSLNTSDSFMKNVYTAFSVSQNAVGFATLK</sequence>
<dbReference type="Gene3D" id="2.40.70.10">
    <property type="entry name" value="Acid Proteases"/>
    <property type="match status" value="2"/>
</dbReference>
<dbReference type="AlphaFoldDB" id="A0A4Q9MWJ3"/>
<proteinExistence type="inferred from homology"/>
<name>A0A4Q9MWJ3_9APHY</name>
<reference evidence="9" key="1">
    <citation type="submission" date="2019-01" db="EMBL/GenBank/DDBJ databases">
        <title>Draft genome sequences of three monokaryotic isolates of the white-rot basidiomycete fungus Dichomitus squalens.</title>
        <authorList>
            <consortium name="DOE Joint Genome Institute"/>
            <person name="Lopez S.C."/>
            <person name="Andreopoulos B."/>
            <person name="Pangilinan J."/>
            <person name="Lipzen A."/>
            <person name="Riley R."/>
            <person name="Ahrendt S."/>
            <person name="Ng V."/>
            <person name="Barry K."/>
            <person name="Daum C."/>
            <person name="Grigoriev I.V."/>
            <person name="Hilden K.S."/>
            <person name="Makela M.R."/>
            <person name="de Vries R.P."/>
        </authorList>
    </citation>
    <scope>NUCLEOTIDE SEQUENCE [LARGE SCALE GENOMIC DNA]</scope>
    <source>
        <strain evidence="9">OM18370.1</strain>
    </source>
</reference>
<organism evidence="9">
    <name type="scientific">Dichomitus squalens</name>
    <dbReference type="NCBI Taxonomy" id="114155"/>
    <lineage>
        <taxon>Eukaryota</taxon>
        <taxon>Fungi</taxon>
        <taxon>Dikarya</taxon>
        <taxon>Basidiomycota</taxon>
        <taxon>Agaricomycotina</taxon>
        <taxon>Agaricomycetes</taxon>
        <taxon>Polyporales</taxon>
        <taxon>Polyporaceae</taxon>
        <taxon>Dichomitus</taxon>
    </lineage>
</organism>
<evidence type="ECO:0000256" key="4">
    <source>
        <dbReference type="ARBA" id="ARBA00022801"/>
    </source>
</evidence>
<evidence type="ECO:0000256" key="1">
    <source>
        <dbReference type="ARBA" id="ARBA00007447"/>
    </source>
</evidence>
<evidence type="ECO:0000256" key="5">
    <source>
        <dbReference type="PIRSR" id="PIRSR601461-1"/>
    </source>
</evidence>
<dbReference type="InterPro" id="IPR001969">
    <property type="entry name" value="Aspartic_peptidase_AS"/>
</dbReference>
<evidence type="ECO:0000259" key="8">
    <source>
        <dbReference type="PROSITE" id="PS51767"/>
    </source>
</evidence>
<keyword evidence="2 6" id="KW-0645">Protease</keyword>
<dbReference type="CDD" id="cd05471">
    <property type="entry name" value="pepsin_like"/>
    <property type="match status" value="1"/>
</dbReference>
<dbReference type="InterPro" id="IPR001461">
    <property type="entry name" value="Aspartic_peptidase_A1"/>
</dbReference>
<evidence type="ECO:0000256" key="7">
    <source>
        <dbReference type="SAM" id="SignalP"/>
    </source>
</evidence>
<dbReference type="FunFam" id="2.40.70.10:FF:000115">
    <property type="entry name" value="Lysosomal aspartic protease"/>
    <property type="match status" value="1"/>
</dbReference>
<evidence type="ECO:0000256" key="3">
    <source>
        <dbReference type="ARBA" id="ARBA00022750"/>
    </source>
</evidence>
<keyword evidence="7" id="KW-0732">Signal</keyword>
<dbReference type="PANTHER" id="PTHR47966">
    <property type="entry name" value="BETA-SITE APP-CLEAVING ENZYME, ISOFORM A-RELATED"/>
    <property type="match status" value="1"/>
</dbReference>
<dbReference type="PANTHER" id="PTHR47966:SF51">
    <property type="entry name" value="BETA-SITE APP-CLEAVING ENZYME, ISOFORM A-RELATED"/>
    <property type="match status" value="1"/>
</dbReference>
<protein>
    <submittedName>
        <fullName evidence="9">Protease</fullName>
    </submittedName>
</protein>
<feature type="chain" id="PRO_5020662446" evidence="7">
    <location>
        <begin position="22"/>
        <end position="443"/>
    </location>
</feature>
<dbReference type="InterPro" id="IPR034164">
    <property type="entry name" value="Pepsin-like_dom"/>
</dbReference>
<dbReference type="Proteomes" id="UP000292957">
    <property type="component" value="Unassembled WGS sequence"/>
</dbReference>
<dbReference type="PROSITE" id="PS00141">
    <property type="entry name" value="ASP_PROTEASE"/>
    <property type="match status" value="1"/>
</dbReference>